<evidence type="ECO:0000313" key="2">
    <source>
        <dbReference type="EMBL" id="MCP3426774.1"/>
    </source>
</evidence>
<feature type="region of interest" description="Disordered" evidence="1">
    <location>
        <begin position="1"/>
        <end position="83"/>
    </location>
</feature>
<feature type="compositionally biased region" description="Gly residues" evidence="1">
    <location>
        <begin position="42"/>
        <end position="76"/>
    </location>
</feature>
<name>A0A9X2KJE9_9MICC</name>
<proteinExistence type="predicted"/>
<sequence>MNTPDHENQQGRHAADDGRQAGDGYEYPATAPMPSPGDETGRGGAPWSGPDGSSGGPSGGSSGPSGGSGGPSGGPAGPRPAAAAPRRAGYGVVVGVLTAVVGGIVLATSAGSETLAAAGSISRADSTQSADAAGITDLDVDADGALLTVGFGDVDQAVLEVRNGARDGWRMQREGGELTVGKRDDWCLMWCHREQEQAVLTLPESLNDGSLNADLTLDAGELRADGRFADLETTVNAGALTVTGAARTLDADVSAGRADLELDGVAEGTFGVSAGRMTAELTGQAPTSVGLEVSAGSLDLTVPDAPYRVDVDRSAGSLDNRLDATGSPTSSITGELSAGNVTLRAGR</sequence>
<comment type="caution">
    <text evidence="2">The sequence shown here is derived from an EMBL/GenBank/DDBJ whole genome shotgun (WGS) entry which is preliminary data.</text>
</comment>
<evidence type="ECO:0008006" key="4">
    <source>
        <dbReference type="Google" id="ProtNLM"/>
    </source>
</evidence>
<gene>
    <name evidence="2" type="ORF">NBM05_12365</name>
</gene>
<evidence type="ECO:0000256" key="1">
    <source>
        <dbReference type="SAM" id="MobiDB-lite"/>
    </source>
</evidence>
<dbReference type="RefSeq" id="WP_254167907.1">
    <property type="nucleotide sequence ID" value="NZ_JANAFB010000036.1"/>
</dbReference>
<dbReference type="AlphaFoldDB" id="A0A9X2KJE9"/>
<feature type="compositionally biased region" description="Basic and acidic residues" evidence="1">
    <location>
        <begin position="1"/>
        <end position="20"/>
    </location>
</feature>
<feature type="region of interest" description="Disordered" evidence="1">
    <location>
        <begin position="317"/>
        <end position="339"/>
    </location>
</feature>
<protein>
    <recommendedName>
        <fullName evidence="4">Adhesin domain-containing protein</fullName>
    </recommendedName>
</protein>
<dbReference type="Proteomes" id="UP001139502">
    <property type="component" value="Unassembled WGS sequence"/>
</dbReference>
<organism evidence="2 3">
    <name type="scientific">Rothia santali</name>
    <dbReference type="NCBI Taxonomy" id="2949643"/>
    <lineage>
        <taxon>Bacteria</taxon>
        <taxon>Bacillati</taxon>
        <taxon>Actinomycetota</taxon>
        <taxon>Actinomycetes</taxon>
        <taxon>Micrococcales</taxon>
        <taxon>Micrococcaceae</taxon>
        <taxon>Rothia</taxon>
    </lineage>
</organism>
<evidence type="ECO:0000313" key="3">
    <source>
        <dbReference type="Proteomes" id="UP001139502"/>
    </source>
</evidence>
<dbReference type="EMBL" id="JANAFB010000036">
    <property type="protein sequence ID" value="MCP3426774.1"/>
    <property type="molecule type" value="Genomic_DNA"/>
</dbReference>
<accession>A0A9X2KJE9</accession>
<keyword evidence="3" id="KW-1185">Reference proteome</keyword>
<reference evidence="2" key="1">
    <citation type="submission" date="2022-06" db="EMBL/GenBank/DDBJ databases">
        <title>Rothia sp. isolated from sandalwood seedling.</title>
        <authorList>
            <person name="Tuikhar N."/>
            <person name="Kirdat K."/>
            <person name="Thorat V."/>
            <person name="Swetha P."/>
            <person name="Padma S."/>
            <person name="Sundararaj R."/>
            <person name="Yadav A."/>
        </authorList>
    </citation>
    <scope>NUCLEOTIDE SEQUENCE</scope>
    <source>
        <strain evidence="2">AR01</strain>
    </source>
</reference>